<evidence type="ECO:0000256" key="10">
    <source>
        <dbReference type="ARBA" id="ARBA00049893"/>
    </source>
</evidence>
<evidence type="ECO:0000256" key="1">
    <source>
        <dbReference type="ARBA" id="ARBA00000553"/>
    </source>
</evidence>
<dbReference type="InterPro" id="IPR003730">
    <property type="entry name" value="Cu_polyphenol_OxRdtase"/>
</dbReference>
<evidence type="ECO:0000313" key="12">
    <source>
        <dbReference type="EMBL" id="NDJ18624.1"/>
    </source>
</evidence>
<dbReference type="Proteomes" id="UP000646053">
    <property type="component" value="Unassembled WGS sequence"/>
</dbReference>
<dbReference type="EMBL" id="WVIE01000018">
    <property type="protein sequence ID" value="NDJ18624.1"/>
    <property type="molecule type" value="Genomic_DNA"/>
</dbReference>
<evidence type="ECO:0000256" key="6">
    <source>
        <dbReference type="ARBA" id="ARBA00022801"/>
    </source>
</evidence>
<comment type="catalytic activity">
    <reaction evidence="10">
        <text>S-methyl-5'-thioadenosine + phosphate = 5-(methylsulfanyl)-alpha-D-ribose 1-phosphate + adenine</text>
        <dbReference type="Rhea" id="RHEA:11852"/>
        <dbReference type="ChEBI" id="CHEBI:16708"/>
        <dbReference type="ChEBI" id="CHEBI:17509"/>
        <dbReference type="ChEBI" id="CHEBI:43474"/>
        <dbReference type="ChEBI" id="CHEBI:58533"/>
        <dbReference type="EC" id="2.4.2.28"/>
    </reaction>
    <physiologicalReaction direction="left-to-right" evidence="10">
        <dbReference type="Rhea" id="RHEA:11853"/>
    </physiologicalReaction>
</comment>
<dbReference type="InterPro" id="IPR038371">
    <property type="entry name" value="Cu_polyphenol_OxRdtase_sf"/>
</dbReference>
<evidence type="ECO:0000313" key="13">
    <source>
        <dbReference type="Proteomes" id="UP000646053"/>
    </source>
</evidence>
<dbReference type="SUPFAM" id="SSF64438">
    <property type="entry name" value="CNF1/YfiH-like putative cysteine hydrolases"/>
    <property type="match status" value="1"/>
</dbReference>
<accession>A0A8J7Z2S0</accession>
<dbReference type="GO" id="GO:0016787">
    <property type="term" value="F:hydrolase activity"/>
    <property type="evidence" value="ECO:0007669"/>
    <property type="project" value="UniProtKB-KW"/>
</dbReference>
<comment type="function">
    <text evidence="2">Purine nucleoside enzyme that catalyzes the phosphorolysis of adenosine and inosine nucleosides, yielding D-ribose 1-phosphate and the respective free bases, adenine and hypoxanthine. Also catalyzes the phosphorolysis of S-methyl-5'-thioadenosine into adenine and S-methyl-5-thio-alpha-D-ribose 1-phosphate. Also has adenosine deaminase activity.</text>
</comment>
<sequence>MHTWHWQTWNALPYLTCSLLEPWQHGFFTQQFSPRSPVDLTPVLSPDAQPYRTHQVHGSRVLAPSELPPRDNATAGGANLEALAQADGLISEHANQAVWVCSADCTPVLIANVRTGQVSGIHAGWRGTAQKIIPTAIARLCAQGGDLQDLRVAFGPAISGEVYQVSLPVAIEVGATVATLPTEMPEAEKIAALLQLPDSPILPDETPGRVRLDVRHVNRMQLEQMGLMPEQIAIAPHCTYQDPIHFFSYRREKLKKVQWSGIVSR</sequence>
<dbReference type="AlphaFoldDB" id="A0A8J7Z2S0"/>
<reference evidence="12" key="1">
    <citation type="submission" date="2019-12" db="EMBL/GenBank/DDBJ databases">
        <title>High-Quality draft genome sequences of three cyanobacteria isolated from the limestone walls of the Old Cathedral of Coimbra.</title>
        <authorList>
            <person name="Tiago I."/>
            <person name="Soares F."/>
            <person name="Portugal A."/>
        </authorList>
    </citation>
    <scope>NUCLEOTIDE SEQUENCE</scope>
    <source>
        <strain evidence="12">A</strain>
    </source>
</reference>
<comment type="catalytic activity">
    <reaction evidence="9">
        <text>adenosine + phosphate = alpha-D-ribose 1-phosphate + adenine</text>
        <dbReference type="Rhea" id="RHEA:27642"/>
        <dbReference type="ChEBI" id="CHEBI:16335"/>
        <dbReference type="ChEBI" id="CHEBI:16708"/>
        <dbReference type="ChEBI" id="CHEBI:43474"/>
        <dbReference type="ChEBI" id="CHEBI:57720"/>
        <dbReference type="EC" id="2.4.2.1"/>
    </reaction>
    <physiologicalReaction direction="left-to-right" evidence="9">
        <dbReference type="Rhea" id="RHEA:27643"/>
    </physiologicalReaction>
</comment>
<dbReference type="RefSeq" id="WP_162424151.1">
    <property type="nucleotide sequence ID" value="NZ_WVIE01000018.1"/>
</dbReference>
<evidence type="ECO:0000256" key="4">
    <source>
        <dbReference type="ARBA" id="ARBA00022679"/>
    </source>
</evidence>
<evidence type="ECO:0000256" key="2">
    <source>
        <dbReference type="ARBA" id="ARBA00003215"/>
    </source>
</evidence>
<comment type="catalytic activity">
    <reaction evidence="1">
        <text>inosine + phosphate = alpha-D-ribose 1-phosphate + hypoxanthine</text>
        <dbReference type="Rhea" id="RHEA:27646"/>
        <dbReference type="ChEBI" id="CHEBI:17368"/>
        <dbReference type="ChEBI" id="CHEBI:17596"/>
        <dbReference type="ChEBI" id="CHEBI:43474"/>
        <dbReference type="ChEBI" id="CHEBI:57720"/>
        <dbReference type="EC" id="2.4.2.1"/>
    </reaction>
    <physiologicalReaction direction="left-to-right" evidence="1">
        <dbReference type="Rhea" id="RHEA:27647"/>
    </physiologicalReaction>
</comment>
<comment type="catalytic activity">
    <reaction evidence="8">
        <text>adenosine + H2O + H(+) = inosine + NH4(+)</text>
        <dbReference type="Rhea" id="RHEA:24408"/>
        <dbReference type="ChEBI" id="CHEBI:15377"/>
        <dbReference type="ChEBI" id="CHEBI:15378"/>
        <dbReference type="ChEBI" id="CHEBI:16335"/>
        <dbReference type="ChEBI" id="CHEBI:17596"/>
        <dbReference type="ChEBI" id="CHEBI:28938"/>
        <dbReference type="EC" id="3.5.4.4"/>
    </reaction>
    <physiologicalReaction direction="left-to-right" evidence="8">
        <dbReference type="Rhea" id="RHEA:24409"/>
    </physiologicalReaction>
</comment>
<organism evidence="12 13">
    <name type="scientific">Myxacorys almedinensis A</name>
    <dbReference type="NCBI Taxonomy" id="2690445"/>
    <lineage>
        <taxon>Bacteria</taxon>
        <taxon>Bacillati</taxon>
        <taxon>Cyanobacteriota</taxon>
        <taxon>Cyanophyceae</taxon>
        <taxon>Leptolyngbyales</taxon>
        <taxon>Leptolyngbyaceae</taxon>
        <taxon>Myxacorys</taxon>
        <taxon>Myxacorys almedinensis</taxon>
    </lineage>
</organism>
<comment type="similarity">
    <text evidence="3 11">Belongs to the purine nucleoside phosphorylase YfiH/LACC1 family.</text>
</comment>
<evidence type="ECO:0000256" key="3">
    <source>
        <dbReference type="ARBA" id="ARBA00007353"/>
    </source>
</evidence>
<dbReference type="GO" id="GO:0005507">
    <property type="term" value="F:copper ion binding"/>
    <property type="evidence" value="ECO:0007669"/>
    <property type="project" value="TreeGrafter"/>
</dbReference>
<keyword evidence="4" id="KW-0808">Transferase</keyword>
<evidence type="ECO:0000256" key="5">
    <source>
        <dbReference type="ARBA" id="ARBA00022723"/>
    </source>
</evidence>
<gene>
    <name evidence="12" type="primary">pgeF</name>
    <name evidence="12" type="ORF">GS601_15240</name>
</gene>
<dbReference type="CDD" id="cd16833">
    <property type="entry name" value="YfiH"/>
    <property type="match status" value="1"/>
</dbReference>
<dbReference type="Pfam" id="PF02578">
    <property type="entry name" value="Cu-oxidase_4"/>
    <property type="match status" value="1"/>
</dbReference>
<dbReference type="InterPro" id="IPR011324">
    <property type="entry name" value="Cytotoxic_necrot_fac-like_cat"/>
</dbReference>
<proteinExistence type="inferred from homology"/>
<dbReference type="GO" id="GO:0017061">
    <property type="term" value="F:S-methyl-5-thioadenosine phosphorylase activity"/>
    <property type="evidence" value="ECO:0007669"/>
    <property type="project" value="UniProtKB-EC"/>
</dbReference>
<protein>
    <recommendedName>
        <fullName evidence="11">Purine nucleoside phosphorylase</fullName>
    </recommendedName>
</protein>
<keyword evidence="5" id="KW-0479">Metal-binding</keyword>
<keyword evidence="6" id="KW-0378">Hydrolase</keyword>
<evidence type="ECO:0000256" key="8">
    <source>
        <dbReference type="ARBA" id="ARBA00047989"/>
    </source>
</evidence>
<evidence type="ECO:0000256" key="11">
    <source>
        <dbReference type="RuleBase" id="RU361274"/>
    </source>
</evidence>
<dbReference type="Gene3D" id="3.60.140.10">
    <property type="entry name" value="CNF1/YfiH-like putative cysteine hydrolases"/>
    <property type="match status" value="1"/>
</dbReference>
<keyword evidence="7" id="KW-0862">Zinc</keyword>
<evidence type="ECO:0000256" key="7">
    <source>
        <dbReference type="ARBA" id="ARBA00022833"/>
    </source>
</evidence>
<evidence type="ECO:0000256" key="9">
    <source>
        <dbReference type="ARBA" id="ARBA00048968"/>
    </source>
</evidence>
<keyword evidence="13" id="KW-1185">Reference proteome</keyword>
<dbReference type="PANTHER" id="PTHR30616">
    <property type="entry name" value="UNCHARACTERIZED PROTEIN YFIH"/>
    <property type="match status" value="1"/>
</dbReference>
<comment type="caution">
    <text evidence="12">The sequence shown here is derived from an EMBL/GenBank/DDBJ whole genome shotgun (WGS) entry which is preliminary data.</text>
</comment>
<dbReference type="NCBIfam" id="TIGR00726">
    <property type="entry name" value="peptidoglycan editing factor PgeF"/>
    <property type="match status" value="1"/>
</dbReference>
<dbReference type="PANTHER" id="PTHR30616:SF2">
    <property type="entry name" value="PURINE NUCLEOSIDE PHOSPHORYLASE LACC1"/>
    <property type="match status" value="1"/>
</dbReference>
<name>A0A8J7Z2S0_9CYAN</name>